<organism evidence="8 9">
    <name type="scientific">Aspergillus steynii IBT 23096</name>
    <dbReference type="NCBI Taxonomy" id="1392250"/>
    <lineage>
        <taxon>Eukaryota</taxon>
        <taxon>Fungi</taxon>
        <taxon>Dikarya</taxon>
        <taxon>Ascomycota</taxon>
        <taxon>Pezizomycotina</taxon>
        <taxon>Eurotiomycetes</taxon>
        <taxon>Eurotiomycetidae</taxon>
        <taxon>Eurotiales</taxon>
        <taxon>Aspergillaceae</taxon>
        <taxon>Aspergillus</taxon>
        <taxon>Aspergillus subgen. Circumdati</taxon>
    </lineage>
</organism>
<dbReference type="PANTHER" id="PTHR47424">
    <property type="entry name" value="REGULATORY PROTEIN GAL4"/>
    <property type="match status" value="1"/>
</dbReference>
<dbReference type="InterPro" id="IPR051127">
    <property type="entry name" value="Fungal_SecMet_Regulators"/>
</dbReference>
<dbReference type="PANTHER" id="PTHR47424:SF6">
    <property type="entry name" value="PROLINE UTILIZATION TRANS-ACTIVATOR"/>
    <property type="match status" value="1"/>
</dbReference>
<dbReference type="CDD" id="cd12148">
    <property type="entry name" value="fungal_TF_MHR"/>
    <property type="match status" value="1"/>
</dbReference>
<dbReference type="InterPro" id="IPR007219">
    <property type="entry name" value="XnlR_reg_dom"/>
</dbReference>
<dbReference type="InterPro" id="IPR036864">
    <property type="entry name" value="Zn2-C6_fun-type_DNA-bd_sf"/>
</dbReference>
<keyword evidence="5" id="KW-0539">Nucleus</keyword>
<feature type="region of interest" description="Disordered" evidence="6">
    <location>
        <begin position="66"/>
        <end position="87"/>
    </location>
</feature>
<keyword evidence="2" id="KW-0805">Transcription regulation</keyword>
<feature type="domain" description="Zn(2)-C6 fungal-type" evidence="7">
    <location>
        <begin position="10"/>
        <end position="39"/>
    </location>
</feature>
<dbReference type="PROSITE" id="PS50048">
    <property type="entry name" value="ZN2_CY6_FUNGAL_2"/>
    <property type="match status" value="1"/>
</dbReference>
<keyword evidence="3" id="KW-0238">DNA-binding</keyword>
<dbReference type="EMBL" id="MSFO01000005">
    <property type="protein sequence ID" value="PLB48464.1"/>
    <property type="molecule type" value="Genomic_DNA"/>
</dbReference>
<dbReference type="GO" id="GO:0003677">
    <property type="term" value="F:DNA binding"/>
    <property type="evidence" value="ECO:0007669"/>
    <property type="project" value="UniProtKB-KW"/>
</dbReference>
<comment type="caution">
    <text evidence="8">The sequence shown here is derived from an EMBL/GenBank/DDBJ whole genome shotgun (WGS) entry which is preliminary data.</text>
</comment>
<dbReference type="GeneID" id="36554586"/>
<dbReference type="SMART" id="SM00906">
    <property type="entry name" value="Fungal_trans"/>
    <property type="match status" value="1"/>
</dbReference>
<keyword evidence="4" id="KW-0804">Transcription</keyword>
<evidence type="ECO:0000256" key="3">
    <source>
        <dbReference type="ARBA" id="ARBA00023125"/>
    </source>
</evidence>
<dbReference type="RefSeq" id="XP_024703766.1">
    <property type="nucleotide sequence ID" value="XM_024846887.1"/>
</dbReference>
<evidence type="ECO:0000256" key="1">
    <source>
        <dbReference type="ARBA" id="ARBA00022723"/>
    </source>
</evidence>
<keyword evidence="1" id="KW-0479">Metal-binding</keyword>
<dbReference type="GO" id="GO:0000981">
    <property type="term" value="F:DNA-binding transcription factor activity, RNA polymerase II-specific"/>
    <property type="evidence" value="ECO:0007669"/>
    <property type="project" value="InterPro"/>
</dbReference>
<evidence type="ECO:0000256" key="2">
    <source>
        <dbReference type="ARBA" id="ARBA00023015"/>
    </source>
</evidence>
<dbReference type="AlphaFoldDB" id="A0A2I2G6F9"/>
<evidence type="ECO:0000313" key="9">
    <source>
        <dbReference type="Proteomes" id="UP000234275"/>
    </source>
</evidence>
<evidence type="ECO:0000256" key="6">
    <source>
        <dbReference type="SAM" id="MobiDB-lite"/>
    </source>
</evidence>
<evidence type="ECO:0000259" key="7">
    <source>
        <dbReference type="PROSITE" id="PS50048"/>
    </source>
</evidence>
<dbReference type="PROSITE" id="PS00463">
    <property type="entry name" value="ZN2_CY6_FUNGAL_1"/>
    <property type="match status" value="1"/>
</dbReference>
<dbReference type="CDD" id="cd00067">
    <property type="entry name" value="GAL4"/>
    <property type="match status" value="1"/>
</dbReference>
<dbReference type="SUPFAM" id="SSF57701">
    <property type="entry name" value="Zn2/Cys6 DNA-binding domain"/>
    <property type="match status" value="1"/>
</dbReference>
<dbReference type="Gene3D" id="4.10.240.10">
    <property type="entry name" value="Zn(2)-C6 fungal-type DNA-binding domain"/>
    <property type="match status" value="1"/>
</dbReference>
<dbReference type="GO" id="GO:0009893">
    <property type="term" value="P:positive regulation of metabolic process"/>
    <property type="evidence" value="ECO:0007669"/>
    <property type="project" value="UniProtKB-ARBA"/>
</dbReference>
<evidence type="ECO:0000313" key="8">
    <source>
        <dbReference type="EMBL" id="PLB48464.1"/>
    </source>
</evidence>
<gene>
    <name evidence="8" type="ORF">P170DRAFT_411341</name>
</gene>
<reference evidence="8 9" key="1">
    <citation type="submission" date="2016-12" db="EMBL/GenBank/DDBJ databases">
        <title>The genomes of Aspergillus section Nigri reveals drivers in fungal speciation.</title>
        <authorList>
            <consortium name="DOE Joint Genome Institute"/>
            <person name="Vesth T.C."/>
            <person name="Nybo J."/>
            <person name="Theobald S."/>
            <person name="Brandl J."/>
            <person name="Frisvad J.C."/>
            <person name="Nielsen K.F."/>
            <person name="Lyhne E.K."/>
            <person name="Kogle M.E."/>
            <person name="Kuo A."/>
            <person name="Riley R."/>
            <person name="Clum A."/>
            <person name="Nolan M."/>
            <person name="Lipzen A."/>
            <person name="Salamov A."/>
            <person name="Henrissat B."/>
            <person name="Wiebenga A."/>
            <person name="De Vries R.P."/>
            <person name="Grigoriev I.V."/>
            <person name="Mortensen U.H."/>
            <person name="Andersen M.R."/>
            <person name="Baker S.E."/>
        </authorList>
    </citation>
    <scope>NUCLEOTIDE SEQUENCE [LARGE SCALE GENOMIC DNA]</scope>
    <source>
        <strain evidence="8 9">IBT 23096</strain>
    </source>
</reference>
<dbReference type="InterPro" id="IPR001138">
    <property type="entry name" value="Zn2Cys6_DnaBD"/>
</dbReference>
<dbReference type="VEuPathDB" id="FungiDB:P170DRAFT_411341"/>
<evidence type="ECO:0000256" key="5">
    <source>
        <dbReference type="ARBA" id="ARBA00023242"/>
    </source>
</evidence>
<protein>
    <recommendedName>
        <fullName evidence="7">Zn(2)-C6 fungal-type domain-containing protein</fullName>
    </recommendedName>
</protein>
<sequence length="705" mass="79269">MVPSARASNACETCRRRKVKCSGDKPCVSCVKHNWECNYGYVGRRRYSEAQVKHLLDKIRSYEEQLSSRSTAPQPSPLAAEQASTGLPQLGVTSSLENLEPYDESHDPLQCSDDLAGISPATDLTSGPAFESQVRSLLNRTHDDYSRHTFDRARGAGGEQFSERAFQDHATEICIPSMEESQQLLDQFLFYLGISQHFFDSRRFLDSLMLLYQSPEMREQQKRTMWYIEYLLVMAMAKLIYVDQPTSHIPGVDFFNEALRLLPPLHELGDHGVIAVEILTLIATYMQWCDRKHAAYLHIGLAIRLAIALGCNVHSSEPTCLPSQSAHKVRLWWTVYMLDRRLSSGLGLPAGADERQLRADLPRHSVGFQSPVALIINIRIARATDDIMSSLYGKLALTQLELVQKIQQILHELHDIGRSFPPALVFDFHRPLQHVSRTGSSLYLMLFQAIILCTRPILLQRVRLQTEQQQAGQSPDSTPTILVRLCNTCAEAAIRSLAILDCLRRQSIIPRYGFFDLDATFSAAFVLAMVGFLDRTQTSPPPSLLRAFRVLRFLYRAGNSAAERRSRDIQHTCSQVWPNYTFDPDSLDQEESPPGTAPGTRDQTRTPPPGPEPAHGPSSVRQPHYPPDGSNLSCPSQMEMNMLEPWAHSESMDAVFDMEEDWSLDLSGEAEGIHASFQNDTLPLTGVDYSDWLEIQKLLNSVDAV</sequence>
<dbReference type="OrthoDB" id="3266505at2759"/>
<dbReference type="Pfam" id="PF00172">
    <property type="entry name" value="Zn_clus"/>
    <property type="match status" value="1"/>
</dbReference>
<dbReference type="Pfam" id="PF04082">
    <property type="entry name" value="Fungal_trans"/>
    <property type="match status" value="1"/>
</dbReference>
<dbReference type="STRING" id="1392250.A0A2I2G6F9"/>
<dbReference type="Proteomes" id="UP000234275">
    <property type="component" value="Unassembled WGS sequence"/>
</dbReference>
<feature type="region of interest" description="Disordered" evidence="6">
    <location>
        <begin position="580"/>
        <end position="633"/>
    </location>
</feature>
<dbReference type="GO" id="GO:0006351">
    <property type="term" value="P:DNA-templated transcription"/>
    <property type="evidence" value="ECO:0007669"/>
    <property type="project" value="InterPro"/>
</dbReference>
<proteinExistence type="predicted"/>
<accession>A0A2I2G6F9</accession>
<dbReference type="GO" id="GO:0008270">
    <property type="term" value="F:zinc ion binding"/>
    <property type="evidence" value="ECO:0007669"/>
    <property type="project" value="InterPro"/>
</dbReference>
<name>A0A2I2G6F9_9EURO</name>
<evidence type="ECO:0000256" key="4">
    <source>
        <dbReference type="ARBA" id="ARBA00023163"/>
    </source>
</evidence>
<dbReference type="SMART" id="SM00066">
    <property type="entry name" value="GAL4"/>
    <property type="match status" value="1"/>
</dbReference>
<keyword evidence="9" id="KW-1185">Reference proteome</keyword>